<keyword evidence="4 8" id="KW-0812">Transmembrane</keyword>
<comment type="similarity">
    <text evidence="2">Belongs to the CD36 family.</text>
</comment>
<evidence type="ECO:0000313" key="10">
    <source>
        <dbReference type="RefSeq" id="XP_052121454.1"/>
    </source>
</evidence>
<evidence type="ECO:0000256" key="5">
    <source>
        <dbReference type="ARBA" id="ARBA00022989"/>
    </source>
</evidence>
<dbReference type="GO" id="GO:0005044">
    <property type="term" value="F:scavenger receptor activity"/>
    <property type="evidence" value="ECO:0007669"/>
    <property type="project" value="TreeGrafter"/>
</dbReference>
<evidence type="ECO:0000256" key="4">
    <source>
        <dbReference type="ARBA" id="ARBA00022692"/>
    </source>
</evidence>
<dbReference type="InterPro" id="IPR002159">
    <property type="entry name" value="CD36_fam"/>
</dbReference>
<evidence type="ECO:0000256" key="1">
    <source>
        <dbReference type="ARBA" id="ARBA00004236"/>
    </source>
</evidence>
<dbReference type="RefSeq" id="XP_052121454.1">
    <property type="nucleotide sequence ID" value="XM_052265494.1"/>
</dbReference>
<keyword evidence="9" id="KW-1185">Reference proteome</keyword>
<evidence type="ECO:0000256" key="3">
    <source>
        <dbReference type="ARBA" id="ARBA00022475"/>
    </source>
</evidence>
<reference evidence="10" key="1">
    <citation type="journal article" date="2018" name="Proc. Natl. Acad. Sci. U.S.A.">
        <title>Phylogenomics and the evolution of hemipteroid insects.</title>
        <authorList>
            <person name="Johnson K.P."/>
            <person name="Dietrich C.H."/>
            <person name="Friedrich F."/>
            <person name="Beutel R.G."/>
            <person name="Wipfler B."/>
            <person name="Peters R.S."/>
            <person name="Allen J.M."/>
            <person name="Petersen M."/>
            <person name="Donath A."/>
            <person name="Walden K.K."/>
            <person name="Kozlov A.M."/>
            <person name="Podsiadlowski L."/>
            <person name="Mayer C."/>
            <person name="Meusemann K."/>
            <person name="Vasilikopoulos A."/>
            <person name="Waterhouse R.M."/>
            <person name="Cameron S.L."/>
            <person name="Weirauch C."/>
            <person name="Swanson D.R."/>
            <person name="Percy D.M."/>
            <person name="Hardy N.B."/>
            <person name="Terry I."/>
            <person name="Liu S."/>
            <person name="Zhou X."/>
            <person name="Misof B."/>
            <person name="Robertson H.M."/>
            <person name="Yoshizawa K."/>
        </authorList>
    </citation>
    <scope>NUCLEOTIDE SEQUENCE</scope>
    <source>
        <tissue evidence="10">Whole organism</tissue>
    </source>
</reference>
<gene>
    <name evidence="10" type="primary">LOC113209331</name>
</gene>
<keyword evidence="7" id="KW-0325">Glycoprotein</keyword>
<evidence type="ECO:0000256" key="8">
    <source>
        <dbReference type="SAM" id="Phobius"/>
    </source>
</evidence>
<dbReference type="GO" id="GO:0005737">
    <property type="term" value="C:cytoplasm"/>
    <property type="evidence" value="ECO:0007669"/>
    <property type="project" value="TreeGrafter"/>
</dbReference>
<reference evidence="10" key="2">
    <citation type="submission" date="2025-08" db="UniProtKB">
        <authorList>
            <consortium name="RefSeq"/>
        </authorList>
    </citation>
    <scope>IDENTIFICATION</scope>
    <source>
        <tissue evidence="10">Whole organism</tissue>
    </source>
</reference>
<evidence type="ECO:0000256" key="6">
    <source>
        <dbReference type="ARBA" id="ARBA00023136"/>
    </source>
</evidence>
<dbReference type="Proteomes" id="UP000504606">
    <property type="component" value="Unplaced"/>
</dbReference>
<organism evidence="9 10">
    <name type="scientific">Frankliniella occidentalis</name>
    <name type="common">Western flower thrips</name>
    <name type="synonym">Euthrips occidentalis</name>
    <dbReference type="NCBI Taxonomy" id="133901"/>
    <lineage>
        <taxon>Eukaryota</taxon>
        <taxon>Metazoa</taxon>
        <taxon>Ecdysozoa</taxon>
        <taxon>Arthropoda</taxon>
        <taxon>Hexapoda</taxon>
        <taxon>Insecta</taxon>
        <taxon>Pterygota</taxon>
        <taxon>Neoptera</taxon>
        <taxon>Paraneoptera</taxon>
        <taxon>Thysanoptera</taxon>
        <taxon>Terebrantia</taxon>
        <taxon>Thripoidea</taxon>
        <taxon>Thripidae</taxon>
        <taxon>Frankliniella</taxon>
    </lineage>
</organism>
<dbReference type="AlphaFoldDB" id="A0A9C6U5E4"/>
<evidence type="ECO:0000256" key="2">
    <source>
        <dbReference type="ARBA" id="ARBA00010532"/>
    </source>
</evidence>
<keyword evidence="6 8" id="KW-0472">Membrane</keyword>
<keyword evidence="3" id="KW-1003">Cell membrane</keyword>
<evidence type="ECO:0000313" key="9">
    <source>
        <dbReference type="Proteomes" id="UP000504606"/>
    </source>
</evidence>
<dbReference type="PANTHER" id="PTHR11923">
    <property type="entry name" value="SCAVENGER RECEPTOR CLASS B TYPE-1 SR-B1"/>
    <property type="match status" value="1"/>
</dbReference>
<dbReference type="PRINTS" id="PR01609">
    <property type="entry name" value="CD36FAMILY"/>
</dbReference>
<keyword evidence="5 8" id="KW-1133">Transmembrane helix</keyword>
<proteinExistence type="inferred from homology"/>
<dbReference type="KEGG" id="foc:113209331"/>
<protein>
    <submittedName>
        <fullName evidence="10">Scavenger receptor class B member 1-like</fullName>
    </submittedName>
</protein>
<feature type="transmembrane region" description="Helical" evidence="8">
    <location>
        <begin position="76"/>
        <end position="96"/>
    </location>
</feature>
<dbReference type="PANTHER" id="PTHR11923:SF104">
    <property type="entry name" value="FI07620P"/>
    <property type="match status" value="1"/>
</dbReference>
<dbReference type="Pfam" id="PF01130">
    <property type="entry name" value="CD36"/>
    <property type="match status" value="1"/>
</dbReference>
<evidence type="ECO:0000256" key="7">
    <source>
        <dbReference type="ARBA" id="ARBA00023180"/>
    </source>
</evidence>
<sequence>MVLKNLGSAESMTVGCLDWDRLADRHARVSRASRTSTTSPPCWQERVQDYHHYHRDAERSAARAENLRRNLPSFRVLRLLGTIGVALLALSYAVYLTNPIEIVINMKLSFMNGSFLFGLWRKPPVHIYVQVYLFNVTNPREFLKGQEKLRLEEVGPFVYREELENSDVTFNDNDTISYTTRRNVIYVPEKSVGDPREVTVLAPNIGLLGLASSLHNSSIFTNLAFATLVTYLDAQPFLRITVHDYMWGIDEPLVPLASKLFPKWISFPRLGILDRMFDEGHNVVTMNVNGDERADRPAADLQPGNASSVRRAFAIDSWNGSPGLRHWGFGKEDDPHSASSRCNTIRGATEGILFPPNMRHDMRFAVYRKAFCRTLPLQFVREGPTPDQVPAYWYTLRDDIFETADVNPDNDCYCRPRVAPCLPRGLSDLTPCYYDIPAAVSLPHFYKADESLLTKIDGLRPNRTLHGTTLAIQPRVGVPLIANIRVQTNLVVHKTKGNPRVKPFNNLTVPIFWVDLTVLGLPDNITALLDLMLVVGPVIQTTAIVLLGSSGALLLLAACAGVCCSAGMLHASSSPRAVPLQSAYKYSQVKIINAVKPRAEQLVSLSIGRDRDSDLSDFGKGRS</sequence>
<comment type="subcellular location">
    <subcellularLocation>
        <location evidence="1">Cell membrane</location>
    </subcellularLocation>
</comment>
<accession>A0A9C6U5E4</accession>
<dbReference type="GeneID" id="113209331"/>
<dbReference type="GO" id="GO:0005886">
    <property type="term" value="C:plasma membrane"/>
    <property type="evidence" value="ECO:0007669"/>
    <property type="project" value="UniProtKB-SubCell"/>
</dbReference>
<name>A0A9C6U5E4_FRAOC</name>